<keyword evidence="1" id="KW-0472">Membrane</keyword>
<evidence type="ECO:0000256" key="1">
    <source>
        <dbReference type="SAM" id="Phobius"/>
    </source>
</evidence>
<proteinExistence type="predicted"/>
<name>A0A0V1FHA1_TRIPS</name>
<evidence type="ECO:0008006" key="4">
    <source>
        <dbReference type="Google" id="ProtNLM"/>
    </source>
</evidence>
<reference evidence="2 3" key="1">
    <citation type="submission" date="2015-01" db="EMBL/GenBank/DDBJ databases">
        <title>Evolution of Trichinella species and genotypes.</title>
        <authorList>
            <person name="Korhonen P.K."/>
            <person name="Edoardo P."/>
            <person name="Giuseppe L.R."/>
            <person name="Gasser R.B."/>
        </authorList>
    </citation>
    <scope>NUCLEOTIDE SEQUENCE [LARGE SCALE GENOMIC DNA]</scope>
    <source>
        <strain evidence="2">ISS470</strain>
    </source>
</reference>
<evidence type="ECO:0000313" key="3">
    <source>
        <dbReference type="Proteomes" id="UP000054995"/>
    </source>
</evidence>
<protein>
    <recommendedName>
        <fullName evidence="4">ABC transmembrane type-1 domain-containing protein</fullName>
    </recommendedName>
</protein>
<accession>A0A0V1FHA1</accession>
<dbReference type="AlphaFoldDB" id="A0A0V1FHA1"/>
<comment type="caution">
    <text evidence="2">The sequence shown here is derived from an EMBL/GenBank/DDBJ whole genome shotgun (WGS) entry which is preliminary data.</text>
</comment>
<keyword evidence="3" id="KW-1185">Reference proteome</keyword>
<dbReference type="EMBL" id="JYDT01000094">
    <property type="protein sequence ID" value="KRY85285.1"/>
    <property type="molecule type" value="Genomic_DNA"/>
</dbReference>
<keyword evidence="1" id="KW-1133">Transmembrane helix</keyword>
<gene>
    <name evidence="2" type="ORF">T4D_2995</name>
</gene>
<keyword evidence="1" id="KW-0812">Transmembrane</keyword>
<organism evidence="2 3">
    <name type="scientific">Trichinella pseudospiralis</name>
    <name type="common">Parasitic roundworm</name>
    <dbReference type="NCBI Taxonomy" id="6337"/>
    <lineage>
        <taxon>Eukaryota</taxon>
        <taxon>Metazoa</taxon>
        <taxon>Ecdysozoa</taxon>
        <taxon>Nematoda</taxon>
        <taxon>Enoplea</taxon>
        <taxon>Dorylaimia</taxon>
        <taxon>Trichinellida</taxon>
        <taxon>Trichinellidae</taxon>
        <taxon>Trichinella</taxon>
    </lineage>
</organism>
<dbReference type="Proteomes" id="UP000054995">
    <property type="component" value="Unassembled WGS sequence"/>
</dbReference>
<evidence type="ECO:0000313" key="2">
    <source>
        <dbReference type="EMBL" id="KRY85285.1"/>
    </source>
</evidence>
<sequence length="78" mass="8778">MLNLLLLYLLSHLSFSIFVQIYLWLLEKVDGAVVLAFVALADGGMRIICQRLGRSIVAQLASVERHYFPKSTSLKRAV</sequence>
<feature type="transmembrane region" description="Helical" evidence="1">
    <location>
        <begin position="5"/>
        <end position="25"/>
    </location>
</feature>